<dbReference type="PIRSF" id="PIRSF002401">
    <property type="entry name" value="GTP_bd_Obg/CgtA"/>
    <property type="match status" value="1"/>
</dbReference>
<keyword evidence="6" id="KW-0539">Nucleus</keyword>
<dbReference type="GO" id="GO:0003924">
    <property type="term" value="F:GTPase activity"/>
    <property type="evidence" value="ECO:0007669"/>
    <property type="project" value="InterPro"/>
</dbReference>
<dbReference type="InterPro" id="IPR014100">
    <property type="entry name" value="GTP-bd_Obg/CgtA"/>
</dbReference>
<protein>
    <submittedName>
        <fullName evidence="10">OBG-type G domain-containing protein</fullName>
    </submittedName>
</protein>
<evidence type="ECO:0000259" key="7">
    <source>
        <dbReference type="PROSITE" id="PS51710"/>
    </source>
</evidence>
<dbReference type="PROSITE" id="PS51883">
    <property type="entry name" value="OBG"/>
    <property type="match status" value="1"/>
</dbReference>
<feature type="domain" description="Obg" evidence="8">
    <location>
        <begin position="24"/>
        <end position="161"/>
    </location>
</feature>
<dbReference type="GO" id="GO:0000287">
    <property type="term" value="F:magnesium ion binding"/>
    <property type="evidence" value="ECO:0007669"/>
    <property type="project" value="InterPro"/>
</dbReference>
<dbReference type="WBParaSite" id="Csp11.Scaffold629.g14369.t2">
    <property type="protein sequence ID" value="Csp11.Scaffold629.g14369.t2"/>
    <property type="gene ID" value="Csp11.Scaffold629.g14369"/>
</dbReference>
<evidence type="ECO:0000313" key="10">
    <source>
        <dbReference type="WBParaSite" id="Csp11.Scaffold629.g14369.t2"/>
    </source>
</evidence>
<dbReference type="STRING" id="1561998.A0A1I7U344"/>
<dbReference type="Proteomes" id="UP000095282">
    <property type="component" value="Unplaced"/>
</dbReference>
<dbReference type="Gene3D" id="3.40.50.300">
    <property type="entry name" value="P-loop containing nucleotide triphosphate hydrolases"/>
    <property type="match status" value="1"/>
</dbReference>
<keyword evidence="4" id="KW-0547">Nucleotide-binding</keyword>
<dbReference type="InterPro" id="IPR045086">
    <property type="entry name" value="OBG_GTPase"/>
</dbReference>
<keyword evidence="9" id="KW-1185">Reference proteome</keyword>
<proteinExistence type="inferred from homology"/>
<comment type="similarity">
    <text evidence="2">Belongs to the TRAFAC class OBG-HflX-like GTPase superfamily. OBG GTPase family.</text>
</comment>
<dbReference type="eggNOG" id="KOG1489">
    <property type="taxonomic scope" value="Eukaryota"/>
</dbReference>
<evidence type="ECO:0000256" key="5">
    <source>
        <dbReference type="ARBA" id="ARBA00023134"/>
    </source>
</evidence>
<keyword evidence="5" id="KW-0342">GTP-binding</keyword>
<dbReference type="InterPro" id="IPR031167">
    <property type="entry name" value="G_OBG"/>
</dbReference>
<reference evidence="10" key="1">
    <citation type="submission" date="2016-11" db="UniProtKB">
        <authorList>
            <consortium name="WormBaseParasite"/>
        </authorList>
    </citation>
    <scope>IDENTIFICATION</scope>
</reference>
<dbReference type="GO" id="GO:0005730">
    <property type="term" value="C:nucleolus"/>
    <property type="evidence" value="ECO:0007669"/>
    <property type="project" value="UniProtKB-SubCell"/>
</dbReference>
<dbReference type="SUPFAM" id="SSF52540">
    <property type="entry name" value="P-loop containing nucleoside triphosphate hydrolases"/>
    <property type="match status" value="1"/>
</dbReference>
<feature type="domain" description="OBG-type G" evidence="7">
    <location>
        <begin position="162"/>
        <end position="361"/>
    </location>
</feature>
<dbReference type="InterPro" id="IPR006169">
    <property type="entry name" value="GTP1_OBG_dom"/>
</dbReference>
<evidence type="ECO:0000256" key="6">
    <source>
        <dbReference type="ARBA" id="ARBA00023242"/>
    </source>
</evidence>
<dbReference type="SUPFAM" id="SSF82051">
    <property type="entry name" value="Obg GTP-binding protein N-terminal domain"/>
    <property type="match status" value="1"/>
</dbReference>
<dbReference type="InterPro" id="IPR036726">
    <property type="entry name" value="GTP1_OBG_dom_sf"/>
</dbReference>
<evidence type="ECO:0000313" key="9">
    <source>
        <dbReference type="Proteomes" id="UP000095282"/>
    </source>
</evidence>
<keyword evidence="3" id="KW-0690">Ribosome biogenesis</keyword>
<dbReference type="PROSITE" id="PS51710">
    <property type="entry name" value="G_OBG"/>
    <property type="match status" value="1"/>
</dbReference>
<dbReference type="PANTHER" id="PTHR11702">
    <property type="entry name" value="DEVELOPMENTALLY REGULATED GTP-BINDING PROTEIN-RELATED"/>
    <property type="match status" value="1"/>
</dbReference>
<dbReference type="Pfam" id="PF01018">
    <property type="entry name" value="GTP1_OBG"/>
    <property type="match status" value="1"/>
</dbReference>
<dbReference type="CDD" id="cd01898">
    <property type="entry name" value="Obg"/>
    <property type="match status" value="1"/>
</dbReference>
<dbReference type="AlphaFoldDB" id="A0A1I7U344"/>
<evidence type="ECO:0000256" key="3">
    <source>
        <dbReference type="ARBA" id="ARBA00022517"/>
    </source>
</evidence>
<dbReference type="GO" id="GO:0005525">
    <property type="term" value="F:GTP binding"/>
    <property type="evidence" value="ECO:0007669"/>
    <property type="project" value="UniProtKB-KW"/>
</dbReference>
<dbReference type="PANTHER" id="PTHR11702:SF43">
    <property type="entry name" value="GTP-BINDING PROTEIN 10"/>
    <property type="match status" value="1"/>
</dbReference>
<dbReference type="InterPro" id="IPR006073">
    <property type="entry name" value="GTP-bd"/>
</dbReference>
<evidence type="ECO:0000256" key="1">
    <source>
        <dbReference type="ARBA" id="ARBA00004604"/>
    </source>
</evidence>
<comment type="subcellular location">
    <subcellularLocation>
        <location evidence="1">Nucleus</location>
        <location evidence="1">Nucleolus</location>
    </subcellularLocation>
</comment>
<dbReference type="Pfam" id="PF01926">
    <property type="entry name" value="MMR_HSR1"/>
    <property type="match status" value="1"/>
</dbReference>
<organism evidence="9 10">
    <name type="scientific">Caenorhabditis tropicalis</name>
    <dbReference type="NCBI Taxonomy" id="1561998"/>
    <lineage>
        <taxon>Eukaryota</taxon>
        <taxon>Metazoa</taxon>
        <taxon>Ecdysozoa</taxon>
        <taxon>Nematoda</taxon>
        <taxon>Chromadorea</taxon>
        <taxon>Rhabditida</taxon>
        <taxon>Rhabditina</taxon>
        <taxon>Rhabditomorpha</taxon>
        <taxon>Rhabditoidea</taxon>
        <taxon>Rhabditidae</taxon>
        <taxon>Peloderinae</taxon>
        <taxon>Caenorhabditis</taxon>
    </lineage>
</organism>
<dbReference type="GO" id="GO:0042254">
    <property type="term" value="P:ribosome biogenesis"/>
    <property type="evidence" value="ECO:0007669"/>
    <property type="project" value="UniProtKB-UniRule"/>
</dbReference>
<name>A0A1I7U344_9PELO</name>
<dbReference type="InterPro" id="IPR027417">
    <property type="entry name" value="P-loop_NTPase"/>
</dbReference>
<dbReference type="PRINTS" id="PR00326">
    <property type="entry name" value="GTP1OBG"/>
</dbReference>
<dbReference type="GO" id="GO:0005739">
    <property type="term" value="C:mitochondrion"/>
    <property type="evidence" value="ECO:0007669"/>
    <property type="project" value="TreeGrafter"/>
</dbReference>
<evidence type="ECO:0000256" key="4">
    <source>
        <dbReference type="ARBA" id="ARBA00022741"/>
    </source>
</evidence>
<evidence type="ECO:0000256" key="2">
    <source>
        <dbReference type="ARBA" id="ARBA00007699"/>
    </source>
</evidence>
<dbReference type="Gene3D" id="2.70.210.12">
    <property type="entry name" value="GTP1/OBG domain"/>
    <property type="match status" value="1"/>
</dbReference>
<evidence type="ECO:0000259" key="8">
    <source>
        <dbReference type="PROSITE" id="PS51883"/>
    </source>
</evidence>
<accession>A0A1I7U344</accession>
<sequence length="394" mass="44109">MRLTHILRETVSQVQKLIKDDLKILKVDKYVLNVRAGSGGLGLSRYDGVGGDGGSVFFIAKPTLAFPDIKKRLKNRLKICADHGEASTKTSLIGQHAKSQYFDVPVGIEVVNKNNNTLIARCSKPFHRYLIARGGEGGCAKTGYKGVKGEHFDIEVHLKLRPNLGLLGFPNAGKSTLLQALVPQKSIKIADYAFTTIHPQIAFWKNKTDEMGDEKSDEPSFTLSIADLPGIIEGASMNRGRGYTFLKHLEHADVIAMVVDCQGFQLKNELDCPFRSPLESIALLNREVELYDQKLARKPVICVLNKIDKLNDEEKKKIDKLSVSLLSDEWVSSVPKNMRPTTIMSFENVVQLSAKSGKIERFEEILTSMRSRLHAIRDVREHCREERTAVKRNI</sequence>